<evidence type="ECO:0000313" key="1">
    <source>
        <dbReference type="EMBL" id="MFB9675406.1"/>
    </source>
</evidence>
<organism evidence="1 2">
    <name type="scientific">Streptosporangium vulgare</name>
    <dbReference type="NCBI Taxonomy" id="46190"/>
    <lineage>
        <taxon>Bacteria</taxon>
        <taxon>Bacillati</taxon>
        <taxon>Actinomycetota</taxon>
        <taxon>Actinomycetes</taxon>
        <taxon>Streptosporangiales</taxon>
        <taxon>Streptosporangiaceae</taxon>
        <taxon>Streptosporangium</taxon>
    </lineage>
</organism>
<name>A0ABV5TAP6_9ACTN</name>
<comment type="caution">
    <text evidence="1">The sequence shown here is derived from an EMBL/GenBank/DDBJ whole genome shotgun (WGS) entry which is preliminary data.</text>
</comment>
<dbReference type="EMBL" id="JBHMBS010000003">
    <property type="protein sequence ID" value="MFB9675406.1"/>
    <property type="molecule type" value="Genomic_DNA"/>
</dbReference>
<reference evidence="1 2" key="1">
    <citation type="submission" date="2024-09" db="EMBL/GenBank/DDBJ databases">
        <authorList>
            <person name="Sun Q."/>
            <person name="Mori K."/>
        </authorList>
    </citation>
    <scope>NUCLEOTIDE SEQUENCE [LARGE SCALE GENOMIC DNA]</scope>
    <source>
        <strain evidence="1 2">JCM 3028</strain>
    </source>
</reference>
<dbReference type="Proteomes" id="UP001589610">
    <property type="component" value="Unassembled WGS sequence"/>
</dbReference>
<protein>
    <submittedName>
        <fullName evidence="1">Uncharacterized protein</fullName>
    </submittedName>
</protein>
<gene>
    <name evidence="1" type="ORF">ACFFRH_07900</name>
</gene>
<accession>A0ABV5TAP6</accession>
<sequence length="144" mass="15134">MNNPNAPVLDQTAVSGCGRFAATPPVTERSPAVRRAEELAAILDDVHGISADVHELRSGNAIVSVFLGLLAYTDGETFWWTGPELSNSGSPLLSSELTLPLAAEQLAKHYRILRARPAAGVLGSELPLLADALLPDDAGDVAPR</sequence>
<evidence type="ECO:0000313" key="2">
    <source>
        <dbReference type="Proteomes" id="UP001589610"/>
    </source>
</evidence>
<proteinExistence type="predicted"/>
<dbReference type="RefSeq" id="WP_386155308.1">
    <property type="nucleotide sequence ID" value="NZ_JBHMBS010000003.1"/>
</dbReference>
<keyword evidence="2" id="KW-1185">Reference proteome</keyword>